<gene>
    <name evidence="1" type="ORF">ECRASSUSDP1_LOCUS29096</name>
</gene>
<keyword evidence="2" id="KW-1185">Reference proteome</keyword>
<comment type="caution">
    <text evidence="1">The sequence shown here is derived from an EMBL/GenBank/DDBJ whole genome shotgun (WGS) entry which is preliminary data.</text>
</comment>
<name>A0AAD1Y964_EUPCR</name>
<dbReference type="Proteomes" id="UP001295684">
    <property type="component" value="Unassembled WGS sequence"/>
</dbReference>
<evidence type="ECO:0000313" key="1">
    <source>
        <dbReference type="EMBL" id="CAI2387463.1"/>
    </source>
</evidence>
<dbReference type="EMBL" id="CAMPGE010029971">
    <property type="protein sequence ID" value="CAI2387463.1"/>
    <property type="molecule type" value="Genomic_DNA"/>
</dbReference>
<dbReference type="AlphaFoldDB" id="A0AAD1Y964"/>
<organism evidence="1 2">
    <name type="scientific">Euplotes crassus</name>
    <dbReference type="NCBI Taxonomy" id="5936"/>
    <lineage>
        <taxon>Eukaryota</taxon>
        <taxon>Sar</taxon>
        <taxon>Alveolata</taxon>
        <taxon>Ciliophora</taxon>
        <taxon>Intramacronucleata</taxon>
        <taxon>Spirotrichea</taxon>
        <taxon>Hypotrichia</taxon>
        <taxon>Euplotida</taxon>
        <taxon>Euplotidae</taxon>
        <taxon>Moneuplotes</taxon>
    </lineage>
</organism>
<accession>A0AAD1Y964</accession>
<proteinExistence type="predicted"/>
<protein>
    <submittedName>
        <fullName evidence="1">Uncharacterized protein</fullName>
    </submittedName>
</protein>
<evidence type="ECO:0000313" key="2">
    <source>
        <dbReference type="Proteomes" id="UP001295684"/>
    </source>
</evidence>
<sequence length="280" mass="32706">MNKTVKVALKKRNYRNVISESLNAKSMSDNRECHLKECNSPGIPKPHNQTLSIVVPKPPKRDPKSSLTMIKSPLKNSLHRHSNSLHSLERTIKRQRKAFEKKLHKNSTKSISVIKNSESMNKVVKILNSKKTGTKGFEKSKIMIKRMIKKRLCNDNLQIHDLYNYNSLIDNKLTRRDDFRQIVSTTKELLKITKPELNNFSAERSIHKYLEASKEVSGIYKSSLEEVHKKINLECKDRANDFNFLFKGYSHQVEQERKILQNHIKGKLIEVIYRICKEHF</sequence>
<reference evidence="1" key="1">
    <citation type="submission" date="2023-07" db="EMBL/GenBank/DDBJ databases">
        <authorList>
            <consortium name="AG Swart"/>
            <person name="Singh M."/>
            <person name="Singh A."/>
            <person name="Seah K."/>
            <person name="Emmerich C."/>
        </authorList>
    </citation>
    <scope>NUCLEOTIDE SEQUENCE</scope>
    <source>
        <strain evidence="1">DP1</strain>
    </source>
</reference>